<keyword evidence="5" id="KW-1185">Reference proteome</keyword>
<feature type="region of interest" description="Disordered" evidence="2">
    <location>
        <begin position="317"/>
        <end position="448"/>
    </location>
</feature>
<feature type="region of interest" description="Disordered" evidence="2">
    <location>
        <begin position="152"/>
        <end position="235"/>
    </location>
</feature>
<name>A0ABP1E6M5_9APHY</name>
<keyword evidence="1" id="KW-0862">Zinc</keyword>
<dbReference type="CDD" id="cd00202">
    <property type="entry name" value="ZnF_GATA"/>
    <property type="match status" value="1"/>
</dbReference>
<evidence type="ECO:0000313" key="5">
    <source>
        <dbReference type="Proteomes" id="UP001497453"/>
    </source>
</evidence>
<evidence type="ECO:0000259" key="3">
    <source>
        <dbReference type="PROSITE" id="PS50114"/>
    </source>
</evidence>
<feature type="compositionally biased region" description="Polar residues" evidence="2">
    <location>
        <begin position="380"/>
        <end position="392"/>
    </location>
</feature>
<feature type="compositionally biased region" description="Basic and acidic residues" evidence="2">
    <location>
        <begin position="317"/>
        <end position="327"/>
    </location>
</feature>
<feature type="compositionally biased region" description="Polar residues" evidence="2">
    <location>
        <begin position="171"/>
        <end position="194"/>
    </location>
</feature>
<feature type="compositionally biased region" description="Polar residues" evidence="2">
    <location>
        <begin position="210"/>
        <end position="219"/>
    </location>
</feature>
<organism evidence="4 5">
    <name type="scientific">Somion occarium</name>
    <dbReference type="NCBI Taxonomy" id="3059160"/>
    <lineage>
        <taxon>Eukaryota</taxon>
        <taxon>Fungi</taxon>
        <taxon>Dikarya</taxon>
        <taxon>Basidiomycota</taxon>
        <taxon>Agaricomycotina</taxon>
        <taxon>Agaricomycetes</taxon>
        <taxon>Polyporales</taxon>
        <taxon>Cerrenaceae</taxon>
        <taxon>Somion</taxon>
    </lineage>
</organism>
<evidence type="ECO:0000256" key="2">
    <source>
        <dbReference type="SAM" id="MobiDB-lite"/>
    </source>
</evidence>
<dbReference type="EMBL" id="OZ037951">
    <property type="protein sequence ID" value="CAL1715701.1"/>
    <property type="molecule type" value="Genomic_DNA"/>
</dbReference>
<keyword evidence="1" id="KW-0863">Zinc-finger</keyword>
<reference evidence="5" key="1">
    <citation type="submission" date="2024-04" db="EMBL/GenBank/DDBJ databases">
        <authorList>
            <person name="Shaw F."/>
            <person name="Minotto A."/>
        </authorList>
    </citation>
    <scope>NUCLEOTIDE SEQUENCE [LARGE SCALE GENOMIC DNA]</scope>
</reference>
<dbReference type="Proteomes" id="UP001497453">
    <property type="component" value="Chromosome 8"/>
</dbReference>
<sequence length="467" mass="51515">MGFWRRRNRGQFGRSRYPFDALDEDPCASFVSSFCSHQHIPHRLSGTALRMLSRPSSPKRASPRPDPPPKSPPPVAPHLLDPELDKPKQESITLIDASPPKPPQLQDPVPFSYSTSANPVENRWNPPPPPPLHLSFTPAVFAVPYELSMPHRVEPERHSSRRTDDRAFDHSQPSTPPITTIHHSPAVSVTSLAHSSISSPSPPLPPPSAQYYQHPSYSYTPPPPPPGRYADVPQGYSSVVSGAPVTTRAIRPAYVPTQSYPGQANYVIHTDDAATKLSDRVRRKCYNCRTTDTSTWRRSSLTPGKVLCNKCGLFERTHSRPRPEQFPHKRGPIVTTSFKSTRTPPPAQARLPPISQPVPPHQYDHPSIAPLMNRSDSQHSHSPNGSNGTSPELRNILNGPSGAPDHHANGSLSGPAENGHARTPPSRTPPHHSPRVEQRTPPQATSCRSFRSCPAFWEAEPRTLCFA</sequence>
<feature type="compositionally biased region" description="Pro residues" evidence="2">
    <location>
        <begin position="64"/>
        <end position="76"/>
    </location>
</feature>
<feature type="compositionally biased region" description="Basic and acidic residues" evidence="2">
    <location>
        <begin position="152"/>
        <end position="169"/>
    </location>
</feature>
<dbReference type="SMART" id="SM00401">
    <property type="entry name" value="ZnF_GATA"/>
    <property type="match status" value="1"/>
</dbReference>
<dbReference type="Pfam" id="PF00320">
    <property type="entry name" value="GATA"/>
    <property type="match status" value="1"/>
</dbReference>
<proteinExistence type="predicted"/>
<keyword evidence="1" id="KW-0479">Metal-binding</keyword>
<dbReference type="Gene3D" id="3.30.50.10">
    <property type="entry name" value="Erythroid Transcription Factor GATA-1, subunit A"/>
    <property type="match status" value="1"/>
</dbReference>
<accession>A0ABP1E6M5</accession>
<evidence type="ECO:0000313" key="4">
    <source>
        <dbReference type="EMBL" id="CAL1715701.1"/>
    </source>
</evidence>
<feature type="domain" description="GATA-type" evidence="3">
    <location>
        <begin position="279"/>
        <end position="337"/>
    </location>
</feature>
<dbReference type="InterPro" id="IPR013088">
    <property type="entry name" value="Znf_NHR/GATA"/>
</dbReference>
<dbReference type="SUPFAM" id="SSF57716">
    <property type="entry name" value="Glucocorticoid receptor-like (DNA-binding domain)"/>
    <property type="match status" value="1"/>
</dbReference>
<dbReference type="PROSITE" id="PS50114">
    <property type="entry name" value="GATA_ZN_FINGER_2"/>
    <property type="match status" value="1"/>
</dbReference>
<feature type="compositionally biased region" description="Basic and acidic residues" evidence="2">
    <location>
        <begin position="80"/>
        <end position="89"/>
    </location>
</feature>
<protein>
    <recommendedName>
        <fullName evidence="3">GATA-type domain-containing protein</fullName>
    </recommendedName>
</protein>
<evidence type="ECO:0000256" key="1">
    <source>
        <dbReference type="PROSITE-ProRule" id="PRU00094"/>
    </source>
</evidence>
<gene>
    <name evidence="4" type="ORF">GFSPODELE1_LOCUS10383</name>
</gene>
<feature type="region of interest" description="Disordered" evidence="2">
    <location>
        <begin position="46"/>
        <end position="133"/>
    </location>
</feature>
<dbReference type="InterPro" id="IPR000679">
    <property type="entry name" value="Znf_GATA"/>
</dbReference>